<protein>
    <submittedName>
        <fullName evidence="1">Uncharacterized protein</fullName>
    </submittedName>
</protein>
<proteinExistence type="predicted"/>
<name>A0A0F8YQ42_9ZZZZ</name>
<organism evidence="1">
    <name type="scientific">marine sediment metagenome</name>
    <dbReference type="NCBI Taxonomy" id="412755"/>
    <lineage>
        <taxon>unclassified sequences</taxon>
        <taxon>metagenomes</taxon>
        <taxon>ecological metagenomes</taxon>
    </lineage>
</organism>
<dbReference type="EMBL" id="LAZR01068138">
    <property type="protein sequence ID" value="KKK50206.1"/>
    <property type="molecule type" value="Genomic_DNA"/>
</dbReference>
<sequence>FKYPVIHPEVERELEGSINNLPLVGAIMIDGFVGLYEVTRLYRETAWYDGAPWDDGYKADLRLTEVIPQALYEIRLNANNLEVSDAS</sequence>
<evidence type="ECO:0000313" key="1">
    <source>
        <dbReference type="EMBL" id="KKK50206.1"/>
    </source>
</evidence>
<gene>
    <name evidence="1" type="ORF">LCGC14_3127350</name>
</gene>
<reference evidence="1" key="1">
    <citation type="journal article" date="2015" name="Nature">
        <title>Complex archaea that bridge the gap between prokaryotes and eukaryotes.</title>
        <authorList>
            <person name="Spang A."/>
            <person name="Saw J.H."/>
            <person name="Jorgensen S.L."/>
            <person name="Zaremba-Niedzwiedzka K."/>
            <person name="Martijn J."/>
            <person name="Lind A.E."/>
            <person name="van Eijk R."/>
            <person name="Schleper C."/>
            <person name="Guy L."/>
            <person name="Ettema T.J."/>
        </authorList>
    </citation>
    <scope>NUCLEOTIDE SEQUENCE</scope>
</reference>
<accession>A0A0F8YQ42</accession>
<feature type="non-terminal residue" evidence="1">
    <location>
        <position position="1"/>
    </location>
</feature>
<dbReference type="AlphaFoldDB" id="A0A0F8YQ42"/>
<comment type="caution">
    <text evidence="1">The sequence shown here is derived from an EMBL/GenBank/DDBJ whole genome shotgun (WGS) entry which is preliminary data.</text>
</comment>